<evidence type="ECO:0000313" key="3">
    <source>
        <dbReference type="Proteomes" id="UP000678374"/>
    </source>
</evidence>
<evidence type="ECO:0000256" key="1">
    <source>
        <dbReference type="SAM" id="MobiDB-lite"/>
    </source>
</evidence>
<dbReference type="NCBIfam" id="NF043076">
    <property type="entry name" value="PHA_gran_PhaM"/>
    <property type="match status" value="1"/>
</dbReference>
<dbReference type="EMBL" id="JAGQDE010000025">
    <property type="protein sequence ID" value="MBQ0961297.1"/>
    <property type="molecule type" value="Genomic_DNA"/>
</dbReference>
<dbReference type="RefSeq" id="WP_210803979.1">
    <property type="nucleotide sequence ID" value="NZ_JAGQDE010000025.1"/>
</dbReference>
<sequence>MSSATDFAKMVPGFEFLQGLVKNAGSALPGIGQWVAPTLNPEELERRIEELRTVQFWLEQNARMLGATIQALEVQRMTLSTLKTMNVSMGDLREAMTLKMPEVAEPVAAAAPAAPKPKAAPRKKAAAAAPAAPGAVDPMQWWGALTKQFTELATNAMKDSATDAAKNLASAMVKQSFDAAGETLKKAVSVPATVAKTAAGAVAAGARASAAAPKAPARKGAASRR</sequence>
<proteinExistence type="predicted"/>
<organism evidence="2 3">
    <name type="scientific">Ideonella aquatica</name>
    <dbReference type="NCBI Taxonomy" id="2824119"/>
    <lineage>
        <taxon>Bacteria</taxon>
        <taxon>Pseudomonadati</taxon>
        <taxon>Pseudomonadota</taxon>
        <taxon>Betaproteobacteria</taxon>
        <taxon>Burkholderiales</taxon>
        <taxon>Sphaerotilaceae</taxon>
        <taxon>Ideonella</taxon>
    </lineage>
</organism>
<accession>A0A940YQZ7</accession>
<reference evidence="2" key="1">
    <citation type="submission" date="2021-04" db="EMBL/GenBank/DDBJ databases">
        <title>The genome sequence of Ideonella sp. 4Y11.</title>
        <authorList>
            <person name="Liu Y."/>
        </authorList>
    </citation>
    <scope>NUCLEOTIDE SEQUENCE</scope>
    <source>
        <strain evidence="2">4Y11</strain>
    </source>
</reference>
<dbReference type="InterPro" id="IPR050026">
    <property type="entry name" value="PHA_gran_PhaM_N"/>
</dbReference>
<protein>
    <submittedName>
        <fullName evidence="2">Uncharacterized protein</fullName>
    </submittedName>
</protein>
<comment type="caution">
    <text evidence="2">The sequence shown here is derived from an EMBL/GenBank/DDBJ whole genome shotgun (WGS) entry which is preliminary data.</text>
</comment>
<keyword evidence="3" id="KW-1185">Reference proteome</keyword>
<dbReference type="Proteomes" id="UP000678374">
    <property type="component" value="Unassembled WGS sequence"/>
</dbReference>
<name>A0A940YQZ7_9BURK</name>
<gene>
    <name evidence="2" type="ORF">KAK06_20235</name>
</gene>
<dbReference type="AlphaFoldDB" id="A0A940YQZ7"/>
<evidence type="ECO:0000313" key="2">
    <source>
        <dbReference type="EMBL" id="MBQ0961297.1"/>
    </source>
</evidence>
<feature type="region of interest" description="Disordered" evidence="1">
    <location>
        <begin position="205"/>
        <end position="225"/>
    </location>
</feature>